<dbReference type="PANTHER" id="PTHR36174">
    <property type="entry name" value="LIPID II:GLYCINE GLYCYLTRANSFERASE"/>
    <property type="match status" value="1"/>
</dbReference>
<evidence type="ECO:0000256" key="4">
    <source>
        <dbReference type="ARBA" id="ARBA00022984"/>
    </source>
</evidence>
<organism evidence="7 8">
    <name type="scientific">Candidatus Woesebacteria bacterium GW2011_GWB1_43_14</name>
    <dbReference type="NCBI Taxonomy" id="1618578"/>
    <lineage>
        <taxon>Bacteria</taxon>
        <taxon>Candidatus Woeseibacteriota</taxon>
    </lineage>
</organism>
<dbReference type="Gene3D" id="3.40.630.30">
    <property type="match status" value="1"/>
</dbReference>
<dbReference type="InterPro" id="IPR016181">
    <property type="entry name" value="Acyl_CoA_acyltransferase"/>
</dbReference>
<proteinExistence type="inferred from homology"/>
<keyword evidence="6" id="KW-0961">Cell wall biogenesis/degradation</keyword>
<keyword evidence="4" id="KW-0573">Peptidoglycan synthesis</keyword>
<accession>A0A0G1DHV2</accession>
<evidence type="ECO:0000313" key="7">
    <source>
        <dbReference type="EMBL" id="KKS97445.1"/>
    </source>
</evidence>
<dbReference type="Proteomes" id="UP000034090">
    <property type="component" value="Unassembled WGS sequence"/>
</dbReference>
<dbReference type="SUPFAM" id="SSF55729">
    <property type="entry name" value="Acyl-CoA N-acyltransferases (Nat)"/>
    <property type="match status" value="1"/>
</dbReference>
<evidence type="ECO:0000256" key="1">
    <source>
        <dbReference type="ARBA" id="ARBA00009943"/>
    </source>
</evidence>
<dbReference type="PROSITE" id="PS51191">
    <property type="entry name" value="FEMABX"/>
    <property type="match status" value="1"/>
</dbReference>
<comment type="similarity">
    <text evidence="1">Belongs to the FemABX family.</text>
</comment>
<keyword evidence="2" id="KW-0808">Transferase</keyword>
<reference evidence="7 8" key="1">
    <citation type="journal article" date="2015" name="Nature">
        <title>rRNA introns, odd ribosomes, and small enigmatic genomes across a large radiation of phyla.</title>
        <authorList>
            <person name="Brown C.T."/>
            <person name="Hug L.A."/>
            <person name="Thomas B.C."/>
            <person name="Sharon I."/>
            <person name="Castelle C.J."/>
            <person name="Singh A."/>
            <person name="Wilkins M.J."/>
            <person name="Williams K.H."/>
            <person name="Banfield J.F."/>
        </authorList>
    </citation>
    <scope>NUCLEOTIDE SEQUENCE [LARGE SCALE GENOMIC DNA]</scope>
</reference>
<evidence type="ECO:0000256" key="5">
    <source>
        <dbReference type="ARBA" id="ARBA00023315"/>
    </source>
</evidence>
<evidence type="ECO:0000256" key="3">
    <source>
        <dbReference type="ARBA" id="ARBA00022960"/>
    </source>
</evidence>
<dbReference type="InterPro" id="IPR050644">
    <property type="entry name" value="PG_Glycine_Bridge_Synth"/>
</dbReference>
<keyword evidence="5" id="KW-0012">Acyltransferase</keyword>
<dbReference type="GO" id="GO:0071555">
    <property type="term" value="P:cell wall organization"/>
    <property type="evidence" value="ECO:0007669"/>
    <property type="project" value="UniProtKB-KW"/>
</dbReference>
<evidence type="ECO:0000256" key="2">
    <source>
        <dbReference type="ARBA" id="ARBA00022679"/>
    </source>
</evidence>
<dbReference type="GO" id="GO:0008360">
    <property type="term" value="P:regulation of cell shape"/>
    <property type="evidence" value="ECO:0007669"/>
    <property type="project" value="UniProtKB-KW"/>
</dbReference>
<protein>
    <submittedName>
        <fullName evidence="7">Methicillin resistance protein</fullName>
    </submittedName>
</protein>
<comment type="caution">
    <text evidence="7">The sequence shown here is derived from an EMBL/GenBank/DDBJ whole genome shotgun (WGS) entry which is preliminary data.</text>
</comment>
<keyword evidence="3" id="KW-0133">Cell shape</keyword>
<dbReference type="EMBL" id="LCFQ01000013">
    <property type="protein sequence ID" value="KKS97445.1"/>
    <property type="molecule type" value="Genomic_DNA"/>
</dbReference>
<evidence type="ECO:0000256" key="6">
    <source>
        <dbReference type="ARBA" id="ARBA00023316"/>
    </source>
</evidence>
<dbReference type="STRING" id="1618578.UV74_C0013G0567"/>
<evidence type="ECO:0000313" key="8">
    <source>
        <dbReference type="Proteomes" id="UP000034090"/>
    </source>
</evidence>
<dbReference type="PANTHER" id="PTHR36174:SF1">
    <property type="entry name" value="LIPID II:GLYCINE GLYCYLTRANSFERASE"/>
    <property type="match status" value="1"/>
</dbReference>
<dbReference type="Pfam" id="PF02388">
    <property type="entry name" value="FemAB"/>
    <property type="match status" value="1"/>
</dbReference>
<name>A0A0G1DHV2_9BACT</name>
<dbReference type="AlphaFoldDB" id="A0A0G1DHV2"/>
<dbReference type="InterPro" id="IPR003447">
    <property type="entry name" value="FEMABX"/>
</dbReference>
<gene>
    <name evidence="7" type="ORF">UV74_C0013G0567</name>
</gene>
<dbReference type="GO" id="GO:0016755">
    <property type="term" value="F:aminoacyltransferase activity"/>
    <property type="evidence" value="ECO:0007669"/>
    <property type="project" value="InterPro"/>
</dbReference>
<sequence>MTDIRQTPQYAKYMRALGWKAEKISGVYYFIKKFPIIGHFVKIQRYDAVLNEHDLKKLSNKYKIFRIVVEPQSINNGLWLMDNKFKQTAAYSPSKTLQLDLTLTQKKLYQQLKKDCKYSLRKNIEHRIKCIEENNIEKFHKNWKASVPFSRYVPSLNNLTSLKKAFEDNCLLLSCSRTQKLNKAGAVFLKSKDIGYYWFAFTNKESRKNLVQYKILWEGILWAKKRGAKKFDFEGIYDKRFPNKKWLGFTHFKKSFGGYEVEFPGAFSKKNFIKNYKLVKNSWRF</sequence>
<dbReference type="GO" id="GO:0009252">
    <property type="term" value="P:peptidoglycan biosynthetic process"/>
    <property type="evidence" value="ECO:0007669"/>
    <property type="project" value="UniProtKB-KW"/>
</dbReference>